<proteinExistence type="predicted"/>
<reference evidence="2 3" key="1">
    <citation type="submission" date="2020-06" db="EMBL/GenBank/DDBJ databases">
        <title>Genome mining for natural products.</title>
        <authorList>
            <person name="Zhang B."/>
            <person name="Shi J."/>
            <person name="Ge H."/>
        </authorList>
    </citation>
    <scope>NUCLEOTIDE SEQUENCE [LARGE SCALE GENOMIC DNA]</scope>
    <source>
        <strain evidence="2 3">NA00687</strain>
    </source>
</reference>
<accession>A0A7H8N885</accession>
<evidence type="ECO:0000313" key="2">
    <source>
        <dbReference type="EMBL" id="QKW50717.1"/>
    </source>
</evidence>
<dbReference type="InterPro" id="IPR010982">
    <property type="entry name" value="Lambda_DNA-bd_dom_sf"/>
</dbReference>
<keyword evidence="3" id="KW-1185">Reference proteome</keyword>
<dbReference type="PROSITE" id="PS50943">
    <property type="entry name" value="HTH_CROC1"/>
    <property type="match status" value="1"/>
</dbReference>
<evidence type="ECO:0000313" key="3">
    <source>
        <dbReference type="Proteomes" id="UP000509303"/>
    </source>
</evidence>
<sequence>MELHDDDYKMTPNALIERQLRRYRETANLSQRGLAEAIGYPASYISRVERGEQLPSQALGQALDDHFHTGGLFVDLVCMAQETLVATYSQAFIAQESRAARIEVFASSLVPGLFQTPAYARELMVTGLPAALMTEVEHRVQIRMDRQKLFEREPPPHVWAVMDEAALKRPTADRTTMADQLRQLIRRTEEAHTQVQVVPFGQAFHPFLGGSLTLLTMPEGRKTCLVESFAAGTLIDTPRDLIDLEQRFDVVRSQALSPTDSVQLVRSYLEAYA</sequence>
<dbReference type="RefSeq" id="WP_176162450.1">
    <property type="nucleotide sequence ID" value="NZ_CP054929.1"/>
</dbReference>
<dbReference type="InterPro" id="IPR043917">
    <property type="entry name" value="DUF5753"/>
</dbReference>
<evidence type="ECO:0000259" key="1">
    <source>
        <dbReference type="PROSITE" id="PS50943"/>
    </source>
</evidence>
<dbReference type="EMBL" id="CP054929">
    <property type="protein sequence ID" value="QKW50717.1"/>
    <property type="molecule type" value="Genomic_DNA"/>
</dbReference>
<dbReference type="GO" id="GO:0003677">
    <property type="term" value="F:DNA binding"/>
    <property type="evidence" value="ECO:0007669"/>
    <property type="project" value="InterPro"/>
</dbReference>
<dbReference type="Pfam" id="PF13560">
    <property type="entry name" value="HTH_31"/>
    <property type="match status" value="1"/>
</dbReference>
<dbReference type="InterPro" id="IPR001387">
    <property type="entry name" value="Cro/C1-type_HTH"/>
</dbReference>
<dbReference type="Gene3D" id="1.10.260.40">
    <property type="entry name" value="lambda repressor-like DNA-binding domains"/>
    <property type="match status" value="1"/>
</dbReference>
<organism evidence="2 3">
    <name type="scientific">Streptomyces buecherae</name>
    <dbReference type="NCBI Taxonomy" id="2763006"/>
    <lineage>
        <taxon>Bacteria</taxon>
        <taxon>Bacillati</taxon>
        <taxon>Actinomycetota</taxon>
        <taxon>Actinomycetes</taxon>
        <taxon>Kitasatosporales</taxon>
        <taxon>Streptomycetaceae</taxon>
        <taxon>Streptomyces</taxon>
    </lineage>
</organism>
<dbReference type="SMART" id="SM00530">
    <property type="entry name" value="HTH_XRE"/>
    <property type="match status" value="1"/>
</dbReference>
<protein>
    <submittedName>
        <fullName evidence="2">Helix-turn-helix transcriptional regulator</fullName>
    </submittedName>
</protein>
<gene>
    <name evidence="2" type="ORF">HUT08_15565</name>
</gene>
<dbReference type="Proteomes" id="UP000509303">
    <property type="component" value="Chromosome"/>
</dbReference>
<name>A0A7H8N885_9ACTN</name>
<dbReference type="CDD" id="cd00093">
    <property type="entry name" value="HTH_XRE"/>
    <property type="match status" value="1"/>
</dbReference>
<dbReference type="SUPFAM" id="SSF47413">
    <property type="entry name" value="lambda repressor-like DNA-binding domains"/>
    <property type="match status" value="1"/>
</dbReference>
<dbReference type="AlphaFoldDB" id="A0A7H8N885"/>
<dbReference type="Pfam" id="PF19054">
    <property type="entry name" value="DUF5753"/>
    <property type="match status" value="1"/>
</dbReference>
<feature type="domain" description="HTH cro/C1-type" evidence="1">
    <location>
        <begin position="20"/>
        <end position="57"/>
    </location>
</feature>